<gene>
    <name evidence="2" type="primary">Contig17435.g18551</name>
    <name evidence="2" type="ORF">STYLEM_9266</name>
</gene>
<dbReference type="InParanoid" id="A0A078ADE9"/>
<accession>A0A078ADE9</accession>
<name>A0A078ADE9_STYLE</name>
<evidence type="ECO:0000313" key="3">
    <source>
        <dbReference type="Proteomes" id="UP000039865"/>
    </source>
</evidence>
<feature type="coiled-coil region" evidence="1">
    <location>
        <begin position="141"/>
        <end position="175"/>
    </location>
</feature>
<evidence type="ECO:0000256" key="1">
    <source>
        <dbReference type="SAM" id="Coils"/>
    </source>
</evidence>
<proteinExistence type="predicted"/>
<keyword evidence="1" id="KW-0175">Coiled coil</keyword>
<keyword evidence="3" id="KW-1185">Reference proteome</keyword>
<protein>
    <submittedName>
        <fullName evidence="2">Uncharacterized protein</fullName>
    </submittedName>
</protein>
<dbReference type="EMBL" id="CCKQ01008805">
    <property type="protein sequence ID" value="CDW80270.1"/>
    <property type="molecule type" value="Genomic_DNA"/>
</dbReference>
<sequence length="663" mass="76578">MNSISGKNLSHSTNIQLLGKFQHENNLGITQSQFIQHAKLSSLPSIMMTKGQIDENASMKINLIEKLVGKLKEGRDIKKRYMQMILSSSIQLDKEKIDLVNQSQKQMQPVTIIDQHMLRPDASLEKFVQINPLLGLKYTTLEDIKEEHDKYKSLMQNHKSLNELLRDEIVEKKSERGQRNKLNQIINQNQSFEIPSASNLSTHIKSVTFFFGSQFRETCYIQAQIRIKALANGVGLDTLKSANSEKRSMLKTLNSRIRQQNTSSFTNNQNSQLQTKIQENNSLQQTIVMNSFVSRNAKSQVHPTHTKNNKSQIIMGSPSIIKLLPAESSNEFTRLPTQNLSEFSTDQNGKYNRFRPPQVPDVQVVSKSQNFEIKLQNMEIIQQPHDAQKIRQKQKAKLARYNHKKVADLGNQQNIGQLITILKQNSRNIDDSLKQNNEQHTYQPIKQTLQNDSFKVDSRKSRISRVQSKSYLNSNSQNRKQQVSQDTEITNTFYKRFPNIQNNNLTSNEIANINIKSNFGINNKRLSVYDKVNKQEDLLMHREYSNADLKQQVSDFDSQADRNSSNIGGFMSKQTSFSRIQVPTYIHNRIQNYRNSTSFMGNRELPIELQVTKKVIDSYRRRQSNDSSHLNLNYYKESLQVIPIQKQNGQTQQQIKMPRNDNK</sequence>
<reference evidence="2 3" key="1">
    <citation type="submission" date="2014-06" db="EMBL/GenBank/DDBJ databases">
        <authorList>
            <person name="Swart Estienne"/>
        </authorList>
    </citation>
    <scope>NUCLEOTIDE SEQUENCE [LARGE SCALE GENOMIC DNA]</scope>
    <source>
        <strain evidence="2 3">130c</strain>
    </source>
</reference>
<dbReference type="Proteomes" id="UP000039865">
    <property type="component" value="Unassembled WGS sequence"/>
</dbReference>
<organism evidence="2 3">
    <name type="scientific">Stylonychia lemnae</name>
    <name type="common">Ciliate</name>
    <dbReference type="NCBI Taxonomy" id="5949"/>
    <lineage>
        <taxon>Eukaryota</taxon>
        <taxon>Sar</taxon>
        <taxon>Alveolata</taxon>
        <taxon>Ciliophora</taxon>
        <taxon>Intramacronucleata</taxon>
        <taxon>Spirotrichea</taxon>
        <taxon>Stichotrichia</taxon>
        <taxon>Sporadotrichida</taxon>
        <taxon>Oxytrichidae</taxon>
        <taxon>Stylonychinae</taxon>
        <taxon>Stylonychia</taxon>
    </lineage>
</organism>
<evidence type="ECO:0000313" key="2">
    <source>
        <dbReference type="EMBL" id="CDW80270.1"/>
    </source>
</evidence>
<dbReference type="AlphaFoldDB" id="A0A078ADE9"/>